<dbReference type="AlphaFoldDB" id="G4QCM4"/>
<dbReference type="Pfam" id="PF05164">
    <property type="entry name" value="ZapA"/>
    <property type="match status" value="1"/>
</dbReference>
<dbReference type="Proteomes" id="UP000009284">
    <property type="component" value="Chromosome"/>
</dbReference>
<sequence>MEKVDINILDRAISLTTDPKDKEALILSAKRVDDLLRSIKQSSPNLAVERVAILGCLKLALDHLKMQSNEGPFSGVPVYEVDKRISELNSLLDQALTSND</sequence>
<dbReference type="HOGENOM" id="CLU_116623_2_2_4"/>
<dbReference type="InterPro" id="IPR036192">
    <property type="entry name" value="Cell_div_ZapA-like_sf"/>
</dbReference>
<dbReference type="SUPFAM" id="SSF102829">
    <property type="entry name" value="Cell division protein ZapA-like"/>
    <property type="match status" value="1"/>
</dbReference>
<dbReference type="Gene3D" id="3.30.160.880">
    <property type="entry name" value="Cell division protein ZapA protomer, N-terminal domain"/>
    <property type="match status" value="1"/>
</dbReference>
<evidence type="ECO:0000313" key="2">
    <source>
        <dbReference type="Proteomes" id="UP000009284"/>
    </source>
</evidence>
<dbReference type="OrthoDB" id="5297208at2"/>
<keyword evidence="2" id="KW-1185">Reference proteome</keyword>
<reference key="1">
    <citation type="submission" date="2011-09" db="EMBL/GenBank/DDBJ databases">
        <title>Genomic characterization of the Taylorella genus.</title>
        <authorList>
            <person name="Hebert L."/>
            <person name="Moumen B."/>
            <person name="Pons N."/>
            <person name="Duquesne F."/>
            <person name="Breuil M.-F."/>
            <person name="Goux D."/>
            <person name="Batto J.-M."/>
            <person name="Renault P."/>
            <person name="Laugier C."/>
            <person name="Petry S."/>
        </authorList>
    </citation>
    <scope>NUCLEOTIDE SEQUENCE</scope>
    <source>
        <strain>MCE3</strain>
    </source>
</reference>
<evidence type="ECO:0000313" key="1">
    <source>
        <dbReference type="EMBL" id="AEP36154.1"/>
    </source>
</evidence>
<dbReference type="STRING" id="1008459.TASI_0373"/>
<evidence type="ECO:0008006" key="3">
    <source>
        <dbReference type="Google" id="ProtNLM"/>
    </source>
</evidence>
<dbReference type="EMBL" id="CP003059">
    <property type="protein sequence ID" value="AEP36154.1"/>
    <property type="molecule type" value="Genomic_DNA"/>
</dbReference>
<proteinExistence type="predicted"/>
<reference evidence="1 2" key="2">
    <citation type="journal article" date="2012" name="PLoS ONE">
        <title>Genomic characterization of the taylorella genus.</title>
        <authorList>
            <person name="Hebert L."/>
            <person name="Moumen B."/>
            <person name="Pons N."/>
            <person name="Duquesne F."/>
            <person name="Breuil M.F."/>
            <person name="Goux D."/>
            <person name="Batto J.M."/>
            <person name="Laugier C."/>
            <person name="Renault P."/>
            <person name="Petry S."/>
        </authorList>
    </citation>
    <scope>NUCLEOTIDE SEQUENCE [LARGE SCALE GENOMIC DNA]</scope>
    <source>
        <strain evidence="1 2">MCE3</strain>
    </source>
</reference>
<dbReference type="RefSeq" id="WP_014111052.1">
    <property type="nucleotide sequence ID" value="NC_016043.1"/>
</dbReference>
<organism evidence="1 2">
    <name type="scientific">Taylorella asinigenitalis (strain MCE3)</name>
    <dbReference type="NCBI Taxonomy" id="1008459"/>
    <lineage>
        <taxon>Bacteria</taxon>
        <taxon>Pseudomonadati</taxon>
        <taxon>Pseudomonadota</taxon>
        <taxon>Betaproteobacteria</taxon>
        <taxon>Burkholderiales</taxon>
        <taxon>Alcaligenaceae</taxon>
        <taxon>Taylorella</taxon>
    </lineage>
</organism>
<dbReference type="InterPro" id="IPR007838">
    <property type="entry name" value="Cell_div_ZapA-like"/>
</dbReference>
<gene>
    <name evidence="1" type="ordered locus">TASI_0373</name>
</gene>
<dbReference type="InterPro" id="IPR042233">
    <property type="entry name" value="Cell_div_ZapA_N"/>
</dbReference>
<protein>
    <recommendedName>
        <fullName evidence="3">Cell division protein ZapA</fullName>
    </recommendedName>
</protein>
<dbReference type="KEGG" id="tas:TASI_0373"/>
<name>G4QCM4_TAYAM</name>
<dbReference type="eggNOG" id="COG3027">
    <property type="taxonomic scope" value="Bacteria"/>
</dbReference>
<accession>G4QCM4</accession>